<feature type="compositionally biased region" description="Polar residues" evidence="1">
    <location>
        <begin position="245"/>
        <end position="260"/>
    </location>
</feature>
<comment type="caution">
    <text evidence="2">The sequence shown here is derived from an EMBL/GenBank/DDBJ whole genome shotgun (WGS) entry which is preliminary data.</text>
</comment>
<dbReference type="AlphaFoldDB" id="A0A8J4U710"/>
<feature type="region of interest" description="Disordered" evidence="1">
    <location>
        <begin position="1"/>
        <end position="107"/>
    </location>
</feature>
<protein>
    <submittedName>
        <fullName evidence="2">Torsin-1A-interacting protein 2-like isoform X1</fullName>
    </submittedName>
</protein>
<sequence length="260" mass="29086">MDLNDAETGVVRRSTRQRNKGAFEIDLQPREALKRKRDITVVTAPEMNNTEEGPPDKISKFPNDAGDGLENGDQNNTVEMDVEDDEDQNQVMSSEDESENCDADMKTKPLIHEDKIFRTLHVGNLETDEMKTFSQQKRNAHQRSPVSELPKLTKCGVTKSSSQISSKALSESSRTGFASSSLKPLESSPATVTVRGSIRQYRKKMEEKARDHPGVDLQGNYPVDLYPIPDGYRSIKRQMTHTHKPNNLSGENTSLHGSKT</sequence>
<gene>
    <name evidence="2" type="ORF">DAT39_008787</name>
</gene>
<feature type="region of interest" description="Disordered" evidence="1">
    <location>
        <begin position="237"/>
        <end position="260"/>
    </location>
</feature>
<organism evidence="2 3">
    <name type="scientific">Clarias magur</name>
    <name type="common">Asian catfish</name>
    <name type="synonym">Macropteronotus magur</name>
    <dbReference type="NCBI Taxonomy" id="1594786"/>
    <lineage>
        <taxon>Eukaryota</taxon>
        <taxon>Metazoa</taxon>
        <taxon>Chordata</taxon>
        <taxon>Craniata</taxon>
        <taxon>Vertebrata</taxon>
        <taxon>Euteleostomi</taxon>
        <taxon>Actinopterygii</taxon>
        <taxon>Neopterygii</taxon>
        <taxon>Teleostei</taxon>
        <taxon>Ostariophysi</taxon>
        <taxon>Siluriformes</taxon>
        <taxon>Clariidae</taxon>
        <taxon>Clarias</taxon>
    </lineage>
</organism>
<keyword evidence="3" id="KW-1185">Reference proteome</keyword>
<evidence type="ECO:0000313" key="3">
    <source>
        <dbReference type="Proteomes" id="UP000727407"/>
    </source>
</evidence>
<feature type="compositionally biased region" description="Basic and acidic residues" evidence="1">
    <location>
        <begin position="203"/>
        <end position="214"/>
    </location>
</feature>
<proteinExistence type="predicted"/>
<feature type="region of interest" description="Disordered" evidence="1">
    <location>
        <begin position="132"/>
        <end position="223"/>
    </location>
</feature>
<evidence type="ECO:0000313" key="2">
    <source>
        <dbReference type="EMBL" id="KAF5901483.1"/>
    </source>
</evidence>
<feature type="compositionally biased region" description="Basic and acidic residues" evidence="1">
    <location>
        <begin position="21"/>
        <end position="32"/>
    </location>
</feature>
<dbReference type="Proteomes" id="UP000727407">
    <property type="component" value="Unassembled WGS sequence"/>
</dbReference>
<name>A0A8J4U710_CLAMG</name>
<feature type="compositionally biased region" description="Low complexity" evidence="1">
    <location>
        <begin position="160"/>
        <end position="173"/>
    </location>
</feature>
<dbReference type="EMBL" id="QNUK01000111">
    <property type="protein sequence ID" value="KAF5901483.1"/>
    <property type="molecule type" value="Genomic_DNA"/>
</dbReference>
<evidence type="ECO:0000256" key="1">
    <source>
        <dbReference type="SAM" id="MobiDB-lite"/>
    </source>
</evidence>
<feature type="non-terminal residue" evidence="2">
    <location>
        <position position="1"/>
    </location>
</feature>
<feature type="compositionally biased region" description="Polar residues" evidence="1">
    <location>
        <begin position="132"/>
        <end position="145"/>
    </location>
</feature>
<accession>A0A8J4U710</accession>
<dbReference type="OrthoDB" id="6258998at2759"/>
<feature type="compositionally biased region" description="Acidic residues" evidence="1">
    <location>
        <begin position="80"/>
        <end position="102"/>
    </location>
</feature>
<reference evidence="2" key="1">
    <citation type="submission" date="2020-07" db="EMBL/GenBank/DDBJ databases">
        <title>Clarias magur genome sequencing, assembly and annotation.</title>
        <authorList>
            <person name="Kushwaha B."/>
            <person name="Kumar R."/>
            <person name="Das P."/>
            <person name="Joshi C.G."/>
            <person name="Kumar D."/>
            <person name="Nagpure N.S."/>
            <person name="Pandey M."/>
            <person name="Agarwal S."/>
            <person name="Srivastava S."/>
            <person name="Singh M."/>
            <person name="Sahoo L."/>
            <person name="Jayasankar P."/>
            <person name="Meher P.K."/>
            <person name="Koringa P.G."/>
            <person name="Iquebal M.A."/>
            <person name="Das S.P."/>
            <person name="Bit A."/>
            <person name="Patnaik S."/>
            <person name="Patel N."/>
            <person name="Shah T.M."/>
            <person name="Hinsu A."/>
            <person name="Jena J.K."/>
        </authorList>
    </citation>
    <scope>NUCLEOTIDE SEQUENCE</scope>
    <source>
        <strain evidence="2">CIFAMagur01</strain>
        <tissue evidence="2">Testis</tissue>
    </source>
</reference>